<gene>
    <name evidence="1" type="ORF">SAMN06296273_0512</name>
</gene>
<name>A0A285BUW9_9PROT</name>
<dbReference type="AlphaFoldDB" id="A0A285BUW9"/>
<proteinExistence type="predicted"/>
<protein>
    <submittedName>
        <fullName evidence="1">Uncharacterized protein</fullName>
    </submittedName>
</protein>
<organism evidence="1 2">
    <name type="scientific">Nitrosomonas ureae</name>
    <dbReference type="NCBI Taxonomy" id="44577"/>
    <lineage>
        <taxon>Bacteria</taxon>
        <taxon>Pseudomonadati</taxon>
        <taxon>Pseudomonadota</taxon>
        <taxon>Betaproteobacteria</taxon>
        <taxon>Nitrosomonadales</taxon>
        <taxon>Nitrosomonadaceae</taxon>
        <taxon>Nitrosomonas</taxon>
    </lineage>
</organism>
<dbReference type="OrthoDB" id="1042522at2"/>
<evidence type="ECO:0000313" key="2">
    <source>
        <dbReference type="Proteomes" id="UP000242498"/>
    </source>
</evidence>
<sequence>MSTKAKPSSNIQIDHEMMETLKGSRWLVWFDYDGGLRFKPILPEEFLTTEEKILDKLNNKMVFQPDVLQKFMIGAINNLVHQCDKVNGMKTVNERD</sequence>
<accession>A0A285BUW9</accession>
<reference evidence="1 2" key="1">
    <citation type="submission" date="2017-08" db="EMBL/GenBank/DDBJ databases">
        <authorList>
            <person name="de Groot N.N."/>
        </authorList>
    </citation>
    <scope>NUCLEOTIDE SEQUENCE [LARGE SCALE GENOMIC DNA]</scope>
    <source>
        <strain evidence="1 2">Nm15</strain>
    </source>
</reference>
<dbReference type="Proteomes" id="UP000242498">
    <property type="component" value="Chromosome I"/>
</dbReference>
<dbReference type="EMBL" id="LT907782">
    <property type="protein sequence ID" value="SNX59074.1"/>
    <property type="molecule type" value="Genomic_DNA"/>
</dbReference>
<evidence type="ECO:0000313" key="1">
    <source>
        <dbReference type="EMBL" id="SNX59074.1"/>
    </source>
</evidence>
<dbReference type="RefSeq" id="WP_096291881.1">
    <property type="nucleotide sequence ID" value="NZ_LT907782.1"/>
</dbReference>